<name>A0A1X0SGZ3_RHIZD</name>
<proteinExistence type="predicted"/>
<sequence length="96" mass="10787">EELTSVIYTSLMSMMRLTFKQDEAAMDIDEEFEGNLEIDKGDNNSEQFVKESDEKPVMPCRTYTTSQTVDFIGLIFDQAQVKNAAAKTGITLSTAY</sequence>
<evidence type="ECO:0000313" key="2">
    <source>
        <dbReference type="Proteomes" id="UP000242381"/>
    </source>
</evidence>
<feature type="non-terminal residue" evidence="1">
    <location>
        <position position="96"/>
    </location>
</feature>
<dbReference type="Proteomes" id="UP000242381">
    <property type="component" value="Unassembled WGS sequence"/>
</dbReference>
<gene>
    <name evidence="1" type="ORF">BCV71DRAFT_167984</name>
</gene>
<evidence type="ECO:0000313" key="1">
    <source>
        <dbReference type="EMBL" id="ORE23437.1"/>
    </source>
</evidence>
<accession>A0A1X0SGZ3</accession>
<organism evidence="1 2">
    <name type="scientific">Rhizopus microsporus</name>
    <dbReference type="NCBI Taxonomy" id="58291"/>
    <lineage>
        <taxon>Eukaryota</taxon>
        <taxon>Fungi</taxon>
        <taxon>Fungi incertae sedis</taxon>
        <taxon>Mucoromycota</taxon>
        <taxon>Mucoromycotina</taxon>
        <taxon>Mucoromycetes</taxon>
        <taxon>Mucorales</taxon>
        <taxon>Mucorineae</taxon>
        <taxon>Rhizopodaceae</taxon>
        <taxon>Rhizopus</taxon>
    </lineage>
</organism>
<dbReference type="OMA" id="CRTYTTS"/>
<reference evidence="1 2" key="1">
    <citation type="journal article" date="2016" name="Proc. Natl. Acad. Sci. U.S.A.">
        <title>Lipid metabolic changes in an early divergent fungus govern the establishment of a mutualistic symbiosis with endobacteria.</title>
        <authorList>
            <person name="Lastovetsky O.A."/>
            <person name="Gaspar M.L."/>
            <person name="Mondo S.J."/>
            <person name="LaButti K.M."/>
            <person name="Sandor L."/>
            <person name="Grigoriev I.V."/>
            <person name="Henry S.A."/>
            <person name="Pawlowska T.E."/>
        </authorList>
    </citation>
    <scope>NUCLEOTIDE SEQUENCE [LARGE SCALE GENOMIC DNA]</scope>
    <source>
        <strain evidence="1 2">ATCC 11559</strain>
    </source>
</reference>
<dbReference type="AlphaFoldDB" id="A0A1X0SGZ3"/>
<feature type="non-terminal residue" evidence="1">
    <location>
        <position position="1"/>
    </location>
</feature>
<dbReference type="EMBL" id="KV921258">
    <property type="protein sequence ID" value="ORE23437.1"/>
    <property type="molecule type" value="Genomic_DNA"/>
</dbReference>
<protein>
    <submittedName>
        <fullName evidence="1">Uncharacterized protein</fullName>
    </submittedName>
</protein>